<keyword evidence="3" id="KW-0503">Monooxygenase</keyword>
<dbReference type="KEGG" id="htl:HPTL_0049"/>
<proteinExistence type="predicted"/>
<dbReference type="InterPro" id="IPR007138">
    <property type="entry name" value="ABM_dom"/>
</dbReference>
<dbReference type="InterPro" id="IPR011008">
    <property type="entry name" value="Dimeric_a/b-barrel"/>
</dbReference>
<keyword evidence="4" id="KW-1185">Reference proteome</keyword>
<feature type="transmembrane region" description="Helical" evidence="1">
    <location>
        <begin position="167"/>
        <end position="187"/>
    </location>
</feature>
<dbReference type="PANTHER" id="PTHR40057">
    <property type="entry name" value="SLR1162 PROTEIN"/>
    <property type="match status" value="1"/>
</dbReference>
<dbReference type="AlphaFoldDB" id="A0A2Z6DVD1"/>
<sequence>MLKQDIMAGKDPLPATLPAQIKMVLVSRRAKPGHEEELEKTWNKLSEVASRFPGYIGGQLIKPSEPDGGSEERLYHMLFAFDTPEHLHQWQESPERALGLKALEPHVEGHTVFHELSGLEHWFTPAKAQSSRPPPRWKIALITWLGIYPTVLVLFLTIAPYLEHWPLPLRTAIITALVVLVMTWLVAPTLTKWFHNWLHPKPPQSDDSSPPPLIE</sequence>
<dbReference type="SUPFAM" id="SSF54909">
    <property type="entry name" value="Dimeric alpha+beta barrel"/>
    <property type="match status" value="1"/>
</dbReference>
<accession>A0A2Z6DVD1</accession>
<dbReference type="Proteomes" id="UP000262004">
    <property type="component" value="Chromosome"/>
</dbReference>
<evidence type="ECO:0000259" key="2">
    <source>
        <dbReference type="Pfam" id="PF03992"/>
    </source>
</evidence>
<organism evidence="3 4">
    <name type="scientific">Hydrogenophilus thermoluteolus</name>
    <name type="common">Pseudomonas hydrogenothermophila</name>
    <dbReference type="NCBI Taxonomy" id="297"/>
    <lineage>
        <taxon>Bacteria</taxon>
        <taxon>Pseudomonadati</taxon>
        <taxon>Pseudomonadota</taxon>
        <taxon>Hydrogenophilia</taxon>
        <taxon>Hydrogenophilales</taxon>
        <taxon>Hydrogenophilaceae</taxon>
        <taxon>Hydrogenophilus</taxon>
    </lineage>
</organism>
<evidence type="ECO:0000313" key="4">
    <source>
        <dbReference type="Proteomes" id="UP000262004"/>
    </source>
</evidence>
<feature type="transmembrane region" description="Helical" evidence="1">
    <location>
        <begin position="139"/>
        <end position="161"/>
    </location>
</feature>
<dbReference type="PANTHER" id="PTHR40057:SF1">
    <property type="entry name" value="SLR1162 PROTEIN"/>
    <property type="match status" value="1"/>
</dbReference>
<protein>
    <submittedName>
        <fullName evidence="3">Antibiotic biosynthesis monooxygenase</fullName>
    </submittedName>
</protein>
<reference evidence="3 4" key="1">
    <citation type="submission" date="2018-04" db="EMBL/GenBank/DDBJ databases">
        <title>Complete genome sequence of Hydrogenophilus thermoluteolus TH-1.</title>
        <authorList>
            <person name="Arai H."/>
        </authorList>
    </citation>
    <scope>NUCLEOTIDE SEQUENCE [LARGE SCALE GENOMIC DNA]</scope>
    <source>
        <strain evidence="3 4">TH-1</strain>
    </source>
</reference>
<keyword evidence="1" id="KW-0812">Transmembrane</keyword>
<evidence type="ECO:0000313" key="3">
    <source>
        <dbReference type="EMBL" id="BBD76319.1"/>
    </source>
</evidence>
<evidence type="ECO:0000256" key="1">
    <source>
        <dbReference type="SAM" id="Phobius"/>
    </source>
</evidence>
<dbReference type="EMBL" id="AP018558">
    <property type="protein sequence ID" value="BBD76319.1"/>
    <property type="molecule type" value="Genomic_DNA"/>
</dbReference>
<dbReference type="Gene3D" id="3.30.70.100">
    <property type="match status" value="1"/>
</dbReference>
<gene>
    <name evidence="3" type="ORF">HPTL_0049</name>
</gene>
<dbReference type="InterPro" id="IPR038762">
    <property type="entry name" value="ABM_predict"/>
</dbReference>
<dbReference type="Pfam" id="PF03992">
    <property type="entry name" value="ABM"/>
    <property type="match status" value="1"/>
</dbReference>
<keyword evidence="1" id="KW-0472">Membrane</keyword>
<dbReference type="GO" id="GO:0004497">
    <property type="term" value="F:monooxygenase activity"/>
    <property type="evidence" value="ECO:0007669"/>
    <property type="project" value="UniProtKB-KW"/>
</dbReference>
<keyword evidence="1" id="KW-1133">Transmembrane helix</keyword>
<feature type="domain" description="ABM" evidence="2">
    <location>
        <begin position="24"/>
        <end position="95"/>
    </location>
</feature>
<keyword evidence="3" id="KW-0560">Oxidoreductase</keyword>
<name>A0A2Z6DVD1_HYDTE</name>